<sequence>MSFLKLPLDFSSALRGTLSRCSLAESIAQQLMLLIVSHPGEVLGREDFGSVIWELEFHQLVKIKDWEEEVHNSLLDSILRYEPRLRDVVLEVRLAEIDDDTDKDIKSKHPYVRRRASIRVQGVIDSADEPFSFQTQVYISPLSQ</sequence>
<dbReference type="Gene3D" id="3.10.450.40">
    <property type="match status" value="1"/>
</dbReference>
<evidence type="ECO:0000313" key="2">
    <source>
        <dbReference type="EMBL" id="MBF1351894.1"/>
    </source>
</evidence>
<dbReference type="Proteomes" id="UP000722050">
    <property type="component" value="Unassembled WGS sequence"/>
</dbReference>
<name>A0A930HBA8_9FIRM</name>
<gene>
    <name evidence="2" type="ORF">HXM71_02080</name>
</gene>
<evidence type="ECO:0000313" key="3">
    <source>
        <dbReference type="Proteomes" id="UP000722050"/>
    </source>
</evidence>
<feature type="domain" description="IraD/Gp25-like" evidence="1">
    <location>
        <begin position="22"/>
        <end position="98"/>
    </location>
</feature>
<reference evidence="2" key="1">
    <citation type="submission" date="2020-04" db="EMBL/GenBank/DDBJ databases">
        <title>Deep metagenomics examines the oral microbiome during advanced dental caries in children, revealing novel taxa and co-occurrences with host molecules.</title>
        <authorList>
            <person name="Baker J.L."/>
            <person name="Morton J.T."/>
            <person name="Dinis M."/>
            <person name="Alvarez R."/>
            <person name="Tran N.C."/>
            <person name="Knight R."/>
            <person name="Edlund A."/>
        </authorList>
    </citation>
    <scope>NUCLEOTIDE SEQUENCE</scope>
    <source>
        <strain evidence="2">JCVI_24_bin.8</strain>
    </source>
</reference>
<comment type="caution">
    <text evidence="2">The sequence shown here is derived from an EMBL/GenBank/DDBJ whole genome shotgun (WGS) entry which is preliminary data.</text>
</comment>
<protein>
    <submittedName>
        <fullName evidence="2">GPW/gp25 family protein</fullName>
    </submittedName>
</protein>
<dbReference type="Pfam" id="PF04965">
    <property type="entry name" value="GPW_gp25"/>
    <property type="match status" value="1"/>
</dbReference>
<dbReference type="InterPro" id="IPR007048">
    <property type="entry name" value="IraD/Gp25-like"/>
</dbReference>
<dbReference type="SUPFAM" id="SSF160719">
    <property type="entry name" value="gpW/gp25-like"/>
    <property type="match status" value="1"/>
</dbReference>
<organism evidence="2 3">
    <name type="scientific">Mogibacterium diversum</name>
    <dbReference type="NCBI Taxonomy" id="114527"/>
    <lineage>
        <taxon>Bacteria</taxon>
        <taxon>Bacillati</taxon>
        <taxon>Bacillota</taxon>
        <taxon>Clostridia</taxon>
        <taxon>Peptostreptococcales</taxon>
        <taxon>Anaerovoracaceae</taxon>
        <taxon>Mogibacterium</taxon>
    </lineage>
</organism>
<proteinExistence type="predicted"/>
<dbReference type="AlphaFoldDB" id="A0A930HBA8"/>
<dbReference type="EMBL" id="JABZQH010000044">
    <property type="protein sequence ID" value="MBF1351894.1"/>
    <property type="molecule type" value="Genomic_DNA"/>
</dbReference>
<evidence type="ECO:0000259" key="1">
    <source>
        <dbReference type="Pfam" id="PF04965"/>
    </source>
</evidence>
<accession>A0A930HBA8</accession>